<gene>
    <name evidence="2" type="ORF">PVAP13_9KG043657</name>
</gene>
<evidence type="ECO:0000313" key="2">
    <source>
        <dbReference type="EMBL" id="KAG2546755.1"/>
    </source>
</evidence>
<accession>A0A8T0ND16</accession>
<evidence type="ECO:0000259" key="1">
    <source>
        <dbReference type="Pfam" id="PF26130"/>
    </source>
</evidence>
<proteinExistence type="predicted"/>
<feature type="domain" description="PB1-like" evidence="1">
    <location>
        <begin position="9"/>
        <end position="101"/>
    </location>
</feature>
<name>A0A8T0ND16_PANVG</name>
<dbReference type="Proteomes" id="UP000823388">
    <property type="component" value="Chromosome 9K"/>
</dbReference>
<dbReference type="Pfam" id="PF26130">
    <property type="entry name" value="PB1-like"/>
    <property type="match status" value="1"/>
</dbReference>
<dbReference type="AlphaFoldDB" id="A0A8T0ND16"/>
<protein>
    <recommendedName>
        <fullName evidence="1">PB1-like domain-containing protein</fullName>
    </recommendedName>
</protein>
<keyword evidence="3" id="KW-1185">Reference proteome</keyword>
<dbReference type="InterPro" id="IPR058594">
    <property type="entry name" value="PB1-like_dom_pln"/>
</dbReference>
<evidence type="ECO:0000313" key="3">
    <source>
        <dbReference type="Proteomes" id="UP000823388"/>
    </source>
</evidence>
<sequence>MDILDTLPVRFHFGGDFVNDGNKKKYVGGREAMSYVDRDKLSLPEVVGHLRDHLNVSKRVLLHWLFPKKGQHDGLRVLLDDKACQFMSDSIVEGGVAEIFVEDAPVEKGYADESDGDRNVSEFEDKLVDM</sequence>
<dbReference type="EMBL" id="CM029053">
    <property type="protein sequence ID" value="KAG2546755.1"/>
    <property type="molecule type" value="Genomic_DNA"/>
</dbReference>
<comment type="caution">
    <text evidence="2">The sequence shown here is derived from an EMBL/GenBank/DDBJ whole genome shotgun (WGS) entry which is preliminary data.</text>
</comment>
<organism evidence="2 3">
    <name type="scientific">Panicum virgatum</name>
    <name type="common">Blackwell switchgrass</name>
    <dbReference type="NCBI Taxonomy" id="38727"/>
    <lineage>
        <taxon>Eukaryota</taxon>
        <taxon>Viridiplantae</taxon>
        <taxon>Streptophyta</taxon>
        <taxon>Embryophyta</taxon>
        <taxon>Tracheophyta</taxon>
        <taxon>Spermatophyta</taxon>
        <taxon>Magnoliopsida</taxon>
        <taxon>Liliopsida</taxon>
        <taxon>Poales</taxon>
        <taxon>Poaceae</taxon>
        <taxon>PACMAD clade</taxon>
        <taxon>Panicoideae</taxon>
        <taxon>Panicodae</taxon>
        <taxon>Paniceae</taxon>
        <taxon>Panicinae</taxon>
        <taxon>Panicum</taxon>
        <taxon>Panicum sect. Hiantes</taxon>
    </lineage>
</organism>
<reference evidence="2" key="1">
    <citation type="submission" date="2020-05" db="EMBL/GenBank/DDBJ databases">
        <title>WGS assembly of Panicum virgatum.</title>
        <authorList>
            <person name="Lovell J.T."/>
            <person name="Jenkins J."/>
            <person name="Shu S."/>
            <person name="Juenger T.E."/>
            <person name="Schmutz J."/>
        </authorList>
    </citation>
    <scope>NUCLEOTIDE SEQUENCE</scope>
    <source>
        <strain evidence="2">AP13</strain>
    </source>
</reference>